<organism evidence="3 4">
    <name type="scientific">Tegillarca granosa</name>
    <name type="common">Malaysian cockle</name>
    <name type="synonym">Anadara granosa</name>
    <dbReference type="NCBI Taxonomy" id="220873"/>
    <lineage>
        <taxon>Eukaryota</taxon>
        <taxon>Metazoa</taxon>
        <taxon>Spiralia</taxon>
        <taxon>Lophotrochozoa</taxon>
        <taxon>Mollusca</taxon>
        <taxon>Bivalvia</taxon>
        <taxon>Autobranchia</taxon>
        <taxon>Pteriomorphia</taxon>
        <taxon>Arcoida</taxon>
        <taxon>Arcoidea</taxon>
        <taxon>Arcidae</taxon>
        <taxon>Tegillarca</taxon>
    </lineage>
</organism>
<dbReference type="Proteomes" id="UP001217089">
    <property type="component" value="Unassembled WGS sequence"/>
</dbReference>
<sequence>MEHLYVSKGVHSTYTIHAFVNGSMFPLIFALLPGKSEAIYTRFLQLLKTTANQNQIHLQPTTFFVDFEVAIKNASEAVFPGKHNSVDYKCHSENDEVQKLVRRAAVLPLIPSASVEDVWLNALESINEADIDINTTPFCDYVTEYWVENNRDIWNHFENEGPRKPTIWKAGIIIAKLNSSANEVTMIQYAVGGVRATKRRKYRSIDERIVQLKRD</sequence>
<protein>
    <recommendedName>
        <fullName evidence="2">MULE transposase domain-containing protein</fullName>
    </recommendedName>
</protein>
<keyword evidence="1" id="KW-1133">Transmembrane helix</keyword>
<evidence type="ECO:0000313" key="4">
    <source>
        <dbReference type="Proteomes" id="UP001217089"/>
    </source>
</evidence>
<dbReference type="InterPro" id="IPR018289">
    <property type="entry name" value="MULE_transposase_dom"/>
</dbReference>
<feature type="transmembrane region" description="Helical" evidence="1">
    <location>
        <begin position="12"/>
        <end position="32"/>
    </location>
</feature>
<comment type="caution">
    <text evidence="3">The sequence shown here is derived from an EMBL/GenBank/DDBJ whole genome shotgun (WGS) entry which is preliminary data.</text>
</comment>
<reference evidence="3 4" key="1">
    <citation type="submission" date="2022-12" db="EMBL/GenBank/DDBJ databases">
        <title>Chromosome-level genome of Tegillarca granosa.</title>
        <authorList>
            <person name="Kim J."/>
        </authorList>
    </citation>
    <scope>NUCLEOTIDE SEQUENCE [LARGE SCALE GENOMIC DNA]</scope>
    <source>
        <strain evidence="3">Teg-2019</strain>
        <tissue evidence="3">Adductor muscle</tissue>
    </source>
</reference>
<dbReference type="EMBL" id="JARBDR010000921">
    <property type="protein sequence ID" value="KAJ8299482.1"/>
    <property type="molecule type" value="Genomic_DNA"/>
</dbReference>
<keyword evidence="1" id="KW-0812">Transmembrane</keyword>
<proteinExistence type="predicted"/>
<accession>A0ABQ9E2H6</accession>
<keyword evidence="4" id="KW-1185">Reference proteome</keyword>
<evidence type="ECO:0000313" key="3">
    <source>
        <dbReference type="EMBL" id="KAJ8299482.1"/>
    </source>
</evidence>
<feature type="domain" description="MULE transposase" evidence="2">
    <location>
        <begin position="20"/>
        <end position="84"/>
    </location>
</feature>
<evidence type="ECO:0000259" key="2">
    <source>
        <dbReference type="Pfam" id="PF10551"/>
    </source>
</evidence>
<dbReference type="Pfam" id="PF10551">
    <property type="entry name" value="MULE"/>
    <property type="match status" value="1"/>
</dbReference>
<name>A0ABQ9E2H6_TEGGR</name>
<keyword evidence="1" id="KW-0472">Membrane</keyword>
<gene>
    <name evidence="3" type="ORF">KUTeg_023542</name>
</gene>
<evidence type="ECO:0000256" key="1">
    <source>
        <dbReference type="SAM" id="Phobius"/>
    </source>
</evidence>